<protein>
    <submittedName>
        <fullName evidence="1">HEAT repeat protein</fullName>
    </submittedName>
</protein>
<evidence type="ECO:0000313" key="1">
    <source>
        <dbReference type="EMBL" id="MBB6071790.1"/>
    </source>
</evidence>
<organism evidence="1 2">
    <name type="scientific">Longimicrobium terrae</name>
    <dbReference type="NCBI Taxonomy" id="1639882"/>
    <lineage>
        <taxon>Bacteria</taxon>
        <taxon>Pseudomonadati</taxon>
        <taxon>Gemmatimonadota</taxon>
        <taxon>Longimicrobiia</taxon>
        <taxon>Longimicrobiales</taxon>
        <taxon>Longimicrobiaceae</taxon>
        <taxon>Longimicrobium</taxon>
    </lineage>
</organism>
<keyword evidence="2" id="KW-1185">Reference proteome</keyword>
<proteinExistence type="predicted"/>
<dbReference type="Gene3D" id="1.25.10.10">
    <property type="entry name" value="Leucine-rich Repeat Variant"/>
    <property type="match status" value="1"/>
</dbReference>
<comment type="caution">
    <text evidence="1">The sequence shown here is derived from an EMBL/GenBank/DDBJ whole genome shotgun (WGS) entry which is preliminary data.</text>
</comment>
<dbReference type="AlphaFoldDB" id="A0A841H1A9"/>
<accession>A0A841H1A9</accession>
<reference evidence="1 2" key="1">
    <citation type="submission" date="2020-08" db="EMBL/GenBank/DDBJ databases">
        <title>Genomic Encyclopedia of Type Strains, Phase IV (KMG-IV): sequencing the most valuable type-strain genomes for metagenomic binning, comparative biology and taxonomic classification.</title>
        <authorList>
            <person name="Goeker M."/>
        </authorList>
    </citation>
    <scope>NUCLEOTIDE SEQUENCE [LARGE SCALE GENOMIC DNA]</scope>
    <source>
        <strain evidence="1 2">DSM 29007</strain>
    </source>
</reference>
<sequence length="512" mass="56469">MINRLIRFFSGRDPEPVAGPGPVLDEQYVEARIMARLLDVLRAGDAERALAEAALRREADSVFPSQWPRTDAILRGWRYLGYYTERPDAATPVRPGSAAAEVLASHGDGFVRAEMVARLAEQRDGRELWPLLLRAKDWVPQVRDAARAALRDRLLAGYEEHWMRNLALVLWAGEGERADAGLAAEVMALVRASPRGEEMLTRGLHSGERAVRHAAFAALTDVGGPELAYRLETVLLRSDDVAVRRRAAAMVATLEDEDARRLHAYLRLDRAAVIRARGLELAVRVATDPEWMLREGLVDRSAMVRQTARFHLKTVAPLDVAAFYRERITADHPQLAVAVAGLGETGTAADFGILSAQLNHRSAAVRRAAVRAPDRLAGGSEVEVFLAALNDASGGVSRQAVEALRSRRSLVPAGRLAALAEADEAHVRRNAFRLLQTGPAWSAIVWILRGCADDDPRIALAAQNHLRRWRPRLNRTAAQPSMAQKLAAREAMNEAGDRIPPSMKDWLHFVLR</sequence>
<dbReference type="InterPro" id="IPR011989">
    <property type="entry name" value="ARM-like"/>
</dbReference>
<dbReference type="InterPro" id="IPR016024">
    <property type="entry name" value="ARM-type_fold"/>
</dbReference>
<dbReference type="SUPFAM" id="SSF48371">
    <property type="entry name" value="ARM repeat"/>
    <property type="match status" value="2"/>
</dbReference>
<dbReference type="Proteomes" id="UP000582837">
    <property type="component" value="Unassembled WGS sequence"/>
</dbReference>
<gene>
    <name evidence="1" type="ORF">HNQ61_003429</name>
</gene>
<dbReference type="RefSeq" id="WP_170032571.1">
    <property type="nucleotide sequence ID" value="NZ_JABDTL010000001.1"/>
</dbReference>
<dbReference type="EMBL" id="JACHIA010000010">
    <property type="protein sequence ID" value="MBB6071790.1"/>
    <property type="molecule type" value="Genomic_DNA"/>
</dbReference>
<evidence type="ECO:0000313" key="2">
    <source>
        <dbReference type="Proteomes" id="UP000582837"/>
    </source>
</evidence>
<name>A0A841H1A9_9BACT</name>